<feature type="signal peptide" evidence="2">
    <location>
        <begin position="1"/>
        <end position="23"/>
    </location>
</feature>
<protein>
    <submittedName>
        <fullName evidence="3">Uncharacterized protein</fullName>
    </submittedName>
</protein>
<organism evidence="3 4">
    <name type="scientific">Thalassiosira oceanica</name>
    <name type="common">Marine diatom</name>
    <dbReference type="NCBI Taxonomy" id="159749"/>
    <lineage>
        <taxon>Eukaryota</taxon>
        <taxon>Sar</taxon>
        <taxon>Stramenopiles</taxon>
        <taxon>Ochrophyta</taxon>
        <taxon>Bacillariophyta</taxon>
        <taxon>Coscinodiscophyceae</taxon>
        <taxon>Thalassiosirophycidae</taxon>
        <taxon>Thalassiosirales</taxon>
        <taxon>Thalassiosiraceae</taxon>
        <taxon>Thalassiosira</taxon>
    </lineage>
</organism>
<feature type="region of interest" description="Disordered" evidence="1">
    <location>
        <begin position="85"/>
        <end position="106"/>
    </location>
</feature>
<dbReference type="AlphaFoldDB" id="K0SJE2"/>
<keyword evidence="2" id="KW-0732">Signal</keyword>
<dbReference type="Proteomes" id="UP000266841">
    <property type="component" value="Unassembled WGS sequence"/>
</dbReference>
<accession>K0SJE2</accession>
<proteinExistence type="predicted"/>
<keyword evidence="4" id="KW-1185">Reference proteome</keyword>
<name>K0SJE2_THAOC</name>
<comment type="caution">
    <text evidence="3">The sequence shown here is derived from an EMBL/GenBank/DDBJ whole genome shotgun (WGS) entry which is preliminary data.</text>
</comment>
<evidence type="ECO:0000313" key="3">
    <source>
        <dbReference type="EMBL" id="EJK66378.1"/>
    </source>
</evidence>
<sequence>MFGLGPRLLKVIFLSTLIVGVEAAGPIQVNWGVCGLRYHHFTLRARGVTPCDTSHDVAPTPDFSGSDDETKAQAPARGSYLMMRRTDGAEGAGGRPGRRRTGLEDDAISGPILRLEKNNTEGVTKRFLPETPSMKSRTGQTFSEMGADLSNALKMGREGRHEKAGLHTWKGSKAA</sequence>
<dbReference type="eggNOG" id="ENOG502R2HC">
    <property type="taxonomic scope" value="Eukaryota"/>
</dbReference>
<evidence type="ECO:0000256" key="1">
    <source>
        <dbReference type="SAM" id="MobiDB-lite"/>
    </source>
</evidence>
<evidence type="ECO:0000313" key="4">
    <source>
        <dbReference type="Proteomes" id="UP000266841"/>
    </source>
</evidence>
<reference evidence="3 4" key="1">
    <citation type="journal article" date="2012" name="Genome Biol.">
        <title>Genome and low-iron response of an oceanic diatom adapted to chronic iron limitation.</title>
        <authorList>
            <person name="Lommer M."/>
            <person name="Specht M."/>
            <person name="Roy A.S."/>
            <person name="Kraemer L."/>
            <person name="Andreson R."/>
            <person name="Gutowska M.A."/>
            <person name="Wolf J."/>
            <person name="Bergner S.V."/>
            <person name="Schilhabel M.B."/>
            <person name="Klostermeier U.C."/>
            <person name="Beiko R.G."/>
            <person name="Rosenstiel P."/>
            <person name="Hippler M."/>
            <person name="Laroche J."/>
        </authorList>
    </citation>
    <scope>NUCLEOTIDE SEQUENCE [LARGE SCALE GENOMIC DNA]</scope>
    <source>
        <strain evidence="3 4">CCMP1005</strain>
    </source>
</reference>
<gene>
    <name evidence="3" type="ORF">THAOC_12710</name>
</gene>
<evidence type="ECO:0000256" key="2">
    <source>
        <dbReference type="SAM" id="SignalP"/>
    </source>
</evidence>
<dbReference type="EMBL" id="AGNL01015018">
    <property type="protein sequence ID" value="EJK66378.1"/>
    <property type="molecule type" value="Genomic_DNA"/>
</dbReference>
<feature type="chain" id="PRO_5003837843" evidence="2">
    <location>
        <begin position="24"/>
        <end position="175"/>
    </location>
</feature>